<dbReference type="EMBL" id="JACVVK020000184">
    <property type="protein sequence ID" value="KAK7486107.1"/>
    <property type="molecule type" value="Genomic_DNA"/>
</dbReference>
<comment type="caution">
    <text evidence="2">The sequence shown here is derived from an EMBL/GenBank/DDBJ whole genome shotgun (WGS) entry which is preliminary data.</text>
</comment>
<dbReference type="AlphaFoldDB" id="A0ABD0KGC6"/>
<name>A0ABD0KGC6_9CAEN</name>
<accession>A0ABD0KGC6</accession>
<reference evidence="2 3" key="1">
    <citation type="journal article" date="2023" name="Sci. Data">
        <title>Genome assembly of the Korean intertidal mud-creeper Batillaria attramentaria.</title>
        <authorList>
            <person name="Patra A.K."/>
            <person name="Ho P.T."/>
            <person name="Jun S."/>
            <person name="Lee S.J."/>
            <person name="Kim Y."/>
            <person name="Won Y.J."/>
        </authorList>
    </citation>
    <scope>NUCLEOTIDE SEQUENCE [LARGE SCALE GENOMIC DNA]</scope>
    <source>
        <strain evidence="2">Wonlab-2016</strain>
    </source>
</reference>
<evidence type="ECO:0000256" key="1">
    <source>
        <dbReference type="SAM" id="MobiDB-lite"/>
    </source>
</evidence>
<evidence type="ECO:0000313" key="2">
    <source>
        <dbReference type="EMBL" id="KAK7486107.1"/>
    </source>
</evidence>
<dbReference type="Proteomes" id="UP001519460">
    <property type="component" value="Unassembled WGS sequence"/>
</dbReference>
<protein>
    <submittedName>
        <fullName evidence="2">Uncharacterized protein</fullName>
    </submittedName>
</protein>
<organism evidence="2 3">
    <name type="scientific">Batillaria attramentaria</name>
    <dbReference type="NCBI Taxonomy" id="370345"/>
    <lineage>
        <taxon>Eukaryota</taxon>
        <taxon>Metazoa</taxon>
        <taxon>Spiralia</taxon>
        <taxon>Lophotrochozoa</taxon>
        <taxon>Mollusca</taxon>
        <taxon>Gastropoda</taxon>
        <taxon>Caenogastropoda</taxon>
        <taxon>Sorbeoconcha</taxon>
        <taxon>Cerithioidea</taxon>
        <taxon>Batillariidae</taxon>
        <taxon>Batillaria</taxon>
    </lineage>
</organism>
<gene>
    <name evidence="2" type="ORF">BaRGS_00022716</name>
</gene>
<keyword evidence="3" id="KW-1185">Reference proteome</keyword>
<evidence type="ECO:0000313" key="3">
    <source>
        <dbReference type="Proteomes" id="UP001519460"/>
    </source>
</evidence>
<proteinExistence type="predicted"/>
<sequence length="86" mass="9797">MDRSRQFHIKKSTKHCRSVFDLQSTALVSEQSPEATTSCTYFKTSRENRCTLTYPWDYPSKAEAKRNADPLEDSDSDDGSNVGRCL</sequence>
<feature type="region of interest" description="Disordered" evidence="1">
    <location>
        <begin position="63"/>
        <end position="86"/>
    </location>
</feature>